<sequence>MASKVDELPTELIVRVFAELNCADLLRYRERYVGDARTLDSFAFLSERHVLLGLAQRSLTQAELQARDRTAEEPQLLVVDFLAGTGELVKMHEADFLCAFYYPSMVREAVPLGITIRSDSEPGWTSHPDSPVPFFTARGDRLLVITFIVFSGLGEFMHSLLFVRTSTLSKARQSVGSVGTNGARTRRK</sequence>
<dbReference type="STRING" id="34475.A0A4Y9YRF5"/>
<keyword evidence="1" id="KW-0812">Transmembrane</keyword>
<evidence type="ECO:0008006" key="4">
    <source>
        <dbReference type="Google" id="ProtNLM"/>
    </source>
</evidence>
<feature type="transmembrane region" description="Helical" evidence="1">
    <location>
        <begin position="142"/>
        <end position="163"/>
    </location>
</feature>
<dbReference type="Proteomes" id="UP000298390">
    <property type="component" value="Unassembled WGS sequence"/>
</dbReference>
<gene>
    <name evidence="2" type="ORF">EVJ58_g2164</name>
</gene>
<evidence type="ECO:0000256" key="1">
    <source>
        <dbReference type="SAM" id="Phobius"/>
    </source>
</evidence>
<name>A0A4Y9YRF5_9APHY</name>
<protein>
    <recommendedName>
        <fullName evidence="4">F-box domain-containing protein</fullName>
    </recommendedName>
</protein>
<dbReference type="AlphaFoldDB" id="A0A4Y9YRF5"/>
<accession>A0A4Y9YRF5</accession>
<comment type="caution">
    <text evidence="2">The sequence shown here is derived from an EMBL/GenBank/DDBJ whole genome shotgun (WGS) entry which is preliminary data.</text>
</comment>
<evidence type="ECO:0000313" key="3">
    <source>
        <dbReference type="Proteomes" id="UP000298390"/>
    </source>
</evidence>
<proteinExistence type="predicted"/>
<reference evidence="2 3" key="1">
    <citation type="submission" date="2019-01" db="EMBL/GenBank/DDBJ databases">
        <title>Genome sequencing of the rare red list fungi Fomitopsis rosea.</title>
        <authorList>
            <person name="Buettner E."/>
            <person name="Kellner H."/>
        </authorList>
    </citation>
    <scope>NUCLEOTIDE SEQUENCE [LARGE SCALE GENOMIC DNA]</scope>
    <source>
        <strain evidence="2 3">DSM 105464</strain>
    </source>
</reference>
<evidence type="ECO:0000313" key="2">
    <source>
        <dbReference type="EMBL" id="TFY65166.1"/>
    </source>
</evidence>
<keyword evidence="1" id="KW-0472">Membrane</keyword>
<organism evidence="2 3">
    <name type="scientific">Rhodofomes roseus</name>
    <dbReference type="NCBI Taxonomy" id="34475"/>
    <lineage>
        <taxon>Eukaryota</taxon>
        <taxon>Fungi</taxon>
        <taxon>Dikarya</taxon>
        <taxon>Basidiomycota</taxon>
        <taxon>Agaricomycotina</taxon>
        <taxon>Agaricomycetes</taxon>
        <taxon>Polyporales</taxon>
        <taxon>Rhodofomes</taxon>
    </lineage>
</organism>
<dbReference type="EMBL" id="SEKV01000077">
    <property type="protein sequence ID" value="TFY65166.1"/>
    <property type="molecule type" value="Genomic_DNA"/>
</dbReference>
<keyword evidence="1" id="KW-1133">Transmembrane helix</keyword>